<organism evidence="5 6">
    <name type="scientific">Halomarina rubra</name>
    <dbReference type="NCBI Taxonomy" id="2071873"/>
    <lineage>
        <taxon>Archaea</taxon>
        <taxon>Methanobacteriati</taxon>
        <taxon>Methanobacteriota</taxon>
        <taxon>Stenosarchaea group</taxon>
        <taxon>Halobacteria</taxon>
        <taxon>Halobacteriales</taxon>
        <taxon>Natronomonadaceae</taxon>
        <taxon>Halomarina</taxon>
    </lineage>
</organism>
<dbReference type="EMBL" id="JBHUDC010000002">
    <property type="protein sequence ID" value="MFD1512146.1"/>
    <property type="molecule type" value="Genomic_DNA"/>
</dbReference>
<dbReference type="SUPFAM" id="SSF50494">
    <property type="entry name" value="Trypsin-like serine proteases"/>
    <property type="match status" value="1"/>
</dbReference>
<sequence length="355" mass="37862">MSEETRYQELYRTTIPSVVSIYIAGNGRRPGGAGSGFVHETADGEWVVVTNQHVVGRETEVDVRFADGRWRVGEVVGSDAYTDLAVVGVPNLPDDVEPLVFAPENPVPGTHVAALGNPMGLDGSLSVGVVSGASRSMVTQSGFVIPDTVQTDAPINPGNSGGPLIDHSGRVVGVNRARGGDNIGFAVSAEVAARVVPTLVRDGEYRHPYLKVRTLDVSPSVAQANRLDRPRGVLVVDVDDGPAHGILRGSRDSRRVRGHDVPAGGDVVVSIDGEPVDAHEQLMRYLLLETRPGQEVTLELLRGGRRVEERVRLGERPMPGGRGDQEGRGRGPGGPRGPRGPRGQRRQRGTDIPIR</sequence>
<dbReference type="InterPro" id="IPR001478">
    <property type="entry name" value="PDZ"/>
</dbReference>
<dbReference type="InterPro" id="IPR001940">
    <property type="entry name" value="Peptidase_S1C"/>
</dbReference>
<dbReference type="PANTHER" id="PTHR43343:SF3">
    <property type="entry name" value="PROTEASE DO-LIKE 8, CHLOROPLASTIC"/>
    <property type="match status" value="1"/>
</dbReference>
<feature type="region of interest" description="Disordered" evidence="3">
    <location>
        <begin position="310"/>
        <end position="355"/>
    </location>
</feature>
<dbReference type="InterPro" id="IPR051201">
    <property type="entry name" value="Chloro_Bact_Ser_Proteases"/>
</dbReference>
<dbReference type="InterPro" id="IPR009003">
    <property type="entry name" value="Peptidase_S1_PA"/>
</dbReference>
<dbReference type="GO" id="GO:0008233">
    <property type="term" value="F:peptidase activity"/>
    <property type="evidence" value="ECO:0007669"/>
    <property type="project" value="UniProtKB-KW"/>
</dbReference>
<protein>
    <submittedName>
        <fullName evidence="5">S1C family serine protease</fullName>
        <ecNumber evidence="5">3.4.21.-</ecNumber>
    </submittedName>
</protein>
<dbReference type="Gene3D" id="2.40.10.120">
    <property type="match status" value="1"/>
</dbReference>
<keyword evidence="1 5" id="KW-0645">Protease</keyword>
<comment type="caution">
    <text evidence="5">The sequence shown here is derived from an EMBL/GenBank/DDBJ whole genome shotgun (WGS) entry which is preliminary data.</text>
</comment>
<evidence type="ECO:0000256" key="2">
    <source>
        <dbReference type="ARBA" id="ARBA00022801"/>
    </source>
</evidence>
<keyword evidence="2 5" id="KW-0378">Hydrolase</keyword>
<evidence type="ECO:0000313" key="5">
    <source>
        <dbReference type="EMBL" id="MFD1512146.1"/>
    </source>
</evidence>
<dbReference type="PANTHER" id="PTHR43343">
    <property type="entry name" value="PEPTIDASE S12"/>
    <property type="match status" value="1"/>
</dbReference>
<accession>A0ABD6AS38</accession>
<keyword evidence="6" id="KW-1185">Reference proteome</keyword>
<evidence type="ECO:0000259" key="4">
    <source>
        <dbReference type="Pfam" id="PF13180"/>
    </source>
</evidence>
<dbReference type="Gene3D" id="2.30.42.10">
    <property type="match status" value="1"/>
</dbReference>
<dbReference type="Proteomes" id="UP001597187">
    <property type="component" value="Unassembled WGS sequence"/>
</dbReference>
<evidence type="ECO:0000313" key="6">
    <source>
        <dbReference type="Proteomes" id="UP001597187"/>
    </source>
</evidence>
<dbReference type="Pfam" id="PF13365">
    <property type="entry name" value="Trypsin_2"/>
    <property type="match status" value="1"/>
</dbReference>
<feature type="domain" description="PDZ" evidence="4">
    <location>
        <begin position="229"/>
        <end position="311"/>
    </location>
</feature>
<gene>
    <name evidence="5" type="ORF">ACFSBT_02485</name>
</gene>
<dbReference type="AlphaFoldDB" id="A0ABD6AS38"/>
<evidence type="ECO:0000256" key="1">
    <source>
        <dbReference type="ARBA" id="ARBA00022670"/>
    </source>
</evidence>
<dbReference type="EC" id="3.4.21.-" evidence="5"/>
<dbReference type="Pfam" id="PF13180">
    <property type="entry name" value="PDZ_2"/>
    <property type="match status" value="1"/>
</dbReference>
<proteinExistence type="predicted"/>
<dbReference type="RefSeq" id="WP_250872134.1">
    <property type="nucleotide sequence ID" value="NZ_JALXFV010000002.1"/>
</dbReference>
<dbReference type="PRINTS" id="PR00834">
    <property type="entry name" value="PROTEASES2C"/>
</dbReference>
<dbReference type="SUPFAM" id="SSF50156">
    <property type="entry name" value="PDZ domain-like"/>
    <property type="match status" value="1"/>
</dbReference>
<evidence type="ECO:0000256" key="3">
    <source>
        <dbReference type="SAM" id="MobiDB-lite"/>
    </source>
</evidence>
<name>A0ABD6AS38_9EURY</name>
<dbReference type="InterPro" id="IPR036034">
    <property type="entry name" value="PDZ_sf"/>
</dbReference>
<dbReference type="GO" id="GO:0006508">
    <property type="term" value="P:proteolysis"/>
    <property type="evidence" value="ECO:0007669"/>
    <property type="project" value="UniProtKB-KW"/>
</dbReference>
<reference evidence="5 6" key="1">
    <citation type="journal article" date="2019" name="Int. J. Syst. Evol. Microbiol.">
        <title>The Global Catalogue of Microorganisms (GCM) 10K type strain sequencing project: providing services to taxonomists for standard genome sequencing and annotation.</title>
        <authorList>
            <consortium name="The Broad Institute Genomics Platform"/>
            <consortium name="The Broad Institute Genome Sequencing Center for Infectious Disease"/>
            <person name="Wu L."/>
            <person name="Ma J."/>
        </authorList>
    </citation>
    <scope>NUCLEOTIDE SEQUENCE [LARGE SCALE GENOMIC DNA]</scope>
    <source>
        <strain evidence="5 6">CGMCC 1.12563</strain>
    </source>
</reference>